<dbReference type="Gene3D" id="2.60.40.10">
    <property type="entry name" value="Immunoglobulins"/>
    <property type="match status" value="1"/>
</dbReference>
<dbReference type="KEGG" id="llu:AKJ09_00475"/>
<dbReference type="PROSITE" id="PS51257">
    <property type="entry name" value="PROKAR_LIPOPROTEIN"/>
    <property type="match status" value="1"/>
</dbReference>
<feature type="chain" id="PRO_5005465855" evidence="2">
    <location>
        <begin position="21"/>
        <end position="760"/>
    </location>
</feature>
<dbReference type="STRING" id="1391654.AKJ09_00475"/>
<dbReference type="InterPro" id="IPR028994">
    <property type="entry name" value="Integrin_alpha_N"/>
</dbReference>
<dbReference type="EMBL" id="CP012333">
    <property type="protein sequence ID" value="AKU93811.1"/>
    <property type="molecule type" value="Genomic_DNA"/>
</dbReference>
<dbReference type="AlphaFoldDB" id="A0A0K1PK96"/>
<dbReference type="PROSITE" id="PS00018">
    <property type="entry name" value="EF_HAND_1"/>
    <property type="match status" value="1"/>
</dbReference>
<reference evidence="3 4" key="1">
    <citation type="submission" date="2015-08" db="EMBL/GenBank/DDBJ databases">
        <authorList>
            <person name="Babu N.S."/>
            <person name="Beckwith C.J."/>
            <person name="Beseler K.G."/>
            <person name="Brison A."/>
            <person name="Carone J.V."/>
            <person name="Caskin T.P."/>
            <person name="Diamond M."/>
            <person name="Durham M.E."/>
            <person name="Foxe J.M."/>
            <person name="Go M."/>
            <person name="Henderson B.A."/>
            <person name="Jones I.B."/>
            <person name="McGettigan J.A."/>
            <person name="Micheletti S.J."/>
            <person name="Nasrallah M.E."/>
            <person name="Ortiz D."/>
            <person name="Piller C.R."/>
            <person name="Privatt S.R."/>
            <person name="Schneider S.L."/>
            <person name="Sharp S."/>
            <person name="Smith T.C."/>
            <person name="Stanton J.D."/>
            <person name="Ullery H.E."/>
            <person name="Wilson R.J."/>
            <person name="Serrano M.G."/>
            <person name="Buck G."/>
            <person name="Lee V."/>
            <person name="Wang Y."/>
            <person name="Carvalho R."/>
            <person name="Voegtly L."/>
            <person name="Shi R."/>
            <person name="Duckworth R."/>
            <person name="Johnson A."/>
            <person name="Loviza R."/>
            <person name="Walstead R."/>
            <person name="Shah Z."/>
            <person name="Kiflezghi M."/>
            <person name="Wade K."/>
            <person name="Ball S.L."/>
            <person name="Bradley K.W."/>
            <person name="Asai D.J."/>
            <person name="Bowman C.A."/>
            <person name="Russell D.A."/>
            <person name="Pope W.H."/>
            <person name="Jacobs-Sera D."/>
            <person name="Hendrix R.W."/>
            <person name="Hatfull G.F."/>
        </authorList>
    </citation>
    <scope>NUCLEOTIDE SEQUENCE [LARGE SCALE GENOMIC DNA]</scope>
    <source>
        <strain evidence="3 4">DSM 27648</strain>
    </source>
</reference>
<feature type="signal peptide" evidence="2">
    <location>
        <begin position="1"/>
        <end position="20"/>
    </location>
</feature>
<gene>
    <name evidence="3" type="ORF">AKJ09_00475</name>
</gene>
<dbReference type="Gene3D" id="2.130.10.130">
    <property type="entry name" value="Integrin alpha, N-terminal"/>
    <property type="match status" value="1"/>
</dbReference>
<dbReference type="RefSeq" id="WP_169927181.1">
    <property type="nucleotide sequence ID" value="NZ_CP012333.1"/>
</dbReference>
<organism evidence="3 4">
    <name type="scientific">Labilithrix luteola</name>
    <dbReference type="NCBI Taxonomy" id="1391654"/>
    <lineage>
        <taxon>Bacteria</taxon>
        <taxon>Pseudomonadati</taxon>
        <taxon>Myxococcota</taxon>
        <taxon>Polyangia</taxon>
        <taxon>Polyangiales</taxon>
        <taxon>Labilitrichaceae</taxon>
        <taxon>Labilithrix</taxon>
    </lineage>
</organism>
<evidence type="ECO:0000313" key="4">
    <source>
        <dbReference type="Proteomes" id="UP000064967"/>
    </source>
</evidence>
<dbReference type="PANTHER" id="PTHR46580:SF2">
    <property type="entry name" value="MAM DOMAIN-CONTAINING PROTEIN"/>
    <property type="match status" value="1"/>
</dbReference>
<dbReference type="InterPro" id="IPR013517">
    <property type="entry name" value="FG-GAP"/>
</dbReference>
<evidence type="ECO:0000256" key="1">
    <source>
        <dbReference type="ARBA" id="ARBA00022729"/>
    </source>
</evidence>
<dbReference type="InterPro" id="IPR018247">
    <property type="entry name" value="EF_Hand_1_Ca_BS"/>
</dbReference>
<evidence type="ECO:0000256" key="2">
    <source>
        <dbReference type="SAM" id="SignalP"/>
    </source>
</evidence>
<name>A0A0K1PK96_9BACT</name>
<dbReference type="Pfam" id="PF13517">
    <property type="entry name" value="FG-GAP_3"/>
    <property type="match status" value="2"/>
</dbReference>
<evidence type="ECO:0000313" key="3">
    <source>
        <dbReference type="EMBL" id="AKU93811.1"/>
    </source>
</evidence>
<proteinExistence type="predicted"/>
<accession>A0A0K1PK96</accession>
<dbReference type="PANTHER" id="PTHR46580">
    <property type="entry name" value="SENSOR KINASE-RELATED"/>
    <property type="match status" value="1"/>
</dbReference>
<sequence>MRRFALPAFAFLAIVASAAACGSDDTNENVTPDGGPNGFGSDSGIQCTSDDLCGTGSKCVSGSCCAVEHACGTSCCGGSDVCSFSKCVTPGGKCVETSDCPDGNYCDFSLGEPTSNPTPTPDAGGSCVGGRTLREGRCLPKPPVCTDPNASVTGDNLTCLPKCEYRPVIDSFTPVVKYAWGGQVATPFASDIMMTPIVIELDDDDCDGKVTANDIPDIVFTTFPSGLYYGTNPGVLHAISVVGGTVVEKPWTVPNIAPGGQLAAGNIDGQPGNEIVACGSDGKVVAIKADGSILWTTTAAVACGMPSLADLEGDGTVEVIVEGGILDGATGAVKHTFAAAVKGPPSVSDIDGDGKLDIVTGPQAFRNDGSLIFDTGAPYGRSAIGDFDKDGKPEIVYINPAAHAVSVYRYDATQAAKFAVVRGPIDINGTLSPTLCPDGTAGRTSGGGPPTVADFDGDGTPDVALAGGVGYAVFDGKKLVDPAVAGPATLMWSKQTRDCSSAATGSTVFDFDGDGKAEVVYSDEQYFRVYDGKSGNELFSTCNTTGTLIENPVVADVDNDGKADVVVVSNAYALTCADDASKRFSGIRIFGDSAGRWVRTRRVWNEHAYHITNIEEDGTIPTNEKANITTPGLNNFRQNKQPGGEFAAPDVVVTVAPKCPSMDSIVVTVRNLGEAVLAAGVDVDLRKGDADAGASLGTAKTTRALYPAESESFVFALNDGDAKSGAAQVIAVATPPAEVHECRADNNTSAPLVFSCGGLR</sequence>
<keyword evidence="1 2" id="KW-0732">Signal</keyword>
<dbReference type="SUPFAM" id="SSF69318">
    <property type="entry name" value="Integrin alpha N-terminal domain"/>
    <property type="match status" value="1"/>
</dbReference>
<protein>
    <submittedName>
        <fullName evidence="3">Hemolysin-related protein RbmC</fullName>
    </submittedName>
</protein>
<dbReference type="Proteomes" id="UP000064967">
    <property type="component" value="Chromosome"/>
</dbReference>
<keyword evidence="4" id="KW-1185">Reference proteome</keyword>
<dbReference type="InterPro" id="IPR013783">
    <property type="entry name" value="Ig-like_fold"/>
</dbReference>